<dbReference type="EMBL" id="CP042326">
    <property type="protein sequence ID" value="QDZ41337.1"/>
    <property type="molecule type" value="Genomic_DNA"/>
</dbReference>
<sequence length="234" mass="25128">MNNTLKYTGIAVIVTTLIVSTQFIDFQGLLTNTLQWIDDLGPLAAIVFIAIYMIATVLFFPASILTLGAGVVFGVVLGSIYVFIAASIGASLAFLVGRYVARGWVEKQIEGNPRFKSIDQAVAEEGMKIVLLTRLSPVFPFNLLNYAYGLTKVSFKDYVLGTLGILPGTIMFVYVGSLAGNLATIGAEEVETPGGVEWAIRIIGLLATVGVTIYVTKIARKALNQRIEPEASAE</sequence>
<proteinExistence type="inferred from homology"/>
<feature type="domain" description="VTT" evidence="7">
    <location>
        <begin position="60"/>
        <end position="177"/>
    </location>
</feature>
<feature type="transmembrane region" description="Helical" evidence="6">
    <location>
        <begin position="71"/>
        <end position="97"/>
    </location>
</feature>
<dbReference type="Pfam" id="PF09335">
    <property type="entry name" value="VTT_dom"/>
    <property type="match status" value="1"/>
</dbReference>
<dbReference type="OrthoDB" id="9812980at2"/>
<dbReference type="AlphaFoldDB" id="A0A5B8NQU9"/>
<gene>
    <name evidence="8" type="ORF">FRE64_16155</name>
</gene>
<evidence type="ECO:0000256" key="3">
    <source>
        <dbReference type="ARBA" id="ARBA00022692"/>
    </source>
</evidence>
<evidence type="ECO:0000313" key="9">
    <source>
        <dbReference type="Proteomes" id="UP000318453"/>
    </source>
</evidence>
<feature type="transmembrane region" description="Helical" evidence="6">
    <location>
        <begin position="6"/>
        <end position="30"/>
    </location>
</feature>
<evidence type="ECO:0000256" key="4">
    <source>
        <dbReference type="ARBA" id="ARBA00022989"/>
    </source>
</evidence>
<evidence type="ECO:0000313" key="8">
    <source>
        <dbReference type="EMBL" id="QDZ41337.1"/>
    </source>
</evidence>
<dbReference type="RefSeq" id="WP_146297171.1">
    <property type="nucleotide sequence ID" value="NZ_CP042326.1"/>
</dbReference>
<dbReference type="InterPro" id="IPR032816">
    <property type="entry name" value="VTT_dom"/>
</dbReference>
<accession>A0A5B8NQU9</accession>
<dbReference type="KEGG" id="enn:FRE64_16155"/>
<keyword evidence="3 6" id="KW-0812">Transmembrane</keyword>
<dbReference type="GO" id="GO:0005886">
    <property type="term" value="C:plasma membrane"/>
    <property type="evidence" value="ECO:0007669"/>
    <property type="project" value="UniProtKB-SubCell"/>
</dbReference>
<name>A0A5B8NQU9_9CHRO</name>
<dbReference type="InterPro" id="IPR015414">
    <property type="entry name" value="TMEM64"/>
</dbReference>
<protein>
    <recommendedName>
        <fullName evidence="6">TVP38/TMEM64 family membrane protein</fullName>
    </recommendedName>
</protein>
<feature type="transmembrane region" description="Helical" evidence="6">
    <location>
        <begin position="42"/>
        <end position="65"/>
    </location>
</feature>
<reference evidence="8" key="1">
    <citation type="submission" date="2019-08" db="EMBL/GenBank/DDBJ databases">
        <title>Carotenoids and Carotenoid Binding Proteins in the Halophilic Cyanobacterium Euhalothece sp. ZM00.</title>
        <authorList>
            <person name="Cho S.M."/>
            <person name="Song J.Y."/>
            <person name="Park Y.-I."/>
        </authorList>
    </citation>
    <scope>NUCLEOTIDE SEQUENCE [LARGE SCALE GENOMIC DNA]</scope>
    <source>
        <strain evidence="8">Z-M001</strain>
    </source>
</reference>
<evidence type="ECO:0000256" key="2">
    <source>
        <dbReference type="ARBA" id="ARBA00022475"/>
    </source>
</evidence>
<keyword evidence="5 6" id="KW-0472">Membrane</keyword>
<evidence type="ECO:0000256" key="5">
    <source>
        <dbReference type="ARBA" id="ARBA00023136"/>
    </source>
</evidence>
<dbReference type="PANTHER" id="PTHR12677:SF59">
    <property type="entry name" value="GOLGI APPARATUS MEMBRANE PROTEIN TVP38-RELATED"/>
    <property type="match status" value="1"/>
</dbReference>
<dbReference type="Proteomes" id="UP000318453">
    <property type="component" value="Chromosome"/>
</dbReference>
<dbReference type="PANTHER" id="PTHR12677">
    <property type="entry name" value="GOLGI APPARATUS MEMBRANE PROTEIN TVP38-RELATED"/>
    <property type="match status" value="1"/>
</dbReference>
<evidence type="ECO:0000256" key="6">
    <source>
        <dbReference type="RuleBase" id="RU366058"/>
    </source>
</evidence>
<comment type="similarity">
    <text evidence="6">Belongs to the TVP38/TMEM64 family.</text>
</comment>
<evidence type="ECO:0000259" key="7">
    <source>
        <dbReference type="Pfam" id="PF09335"/>
    </source>
</evidence>
<comment type="subcellular location">
    <subcellularLocation>
        <location evidence="1 6">Cell membrane</location>
        <topology evidence="1 6">Multi-pass membrane protein</topology>
    </subcellularLocation>
</comment>
<feature type="transmembrane region" description="Helical" evidence="6">
    <location>
        <begin position="158"/>
        <end position="178"/>
    </location>
</feature>
<organism evidence="8 9">
    <name type="scientific">Euhalothece natronophila Z-M001</name>
    <dbReference type="NCBI Taxonomy" id="522448"/>
    <lineage>
        <taxon>Bacteria</taxon>
        <taxon>Bacillati</taxon>
        <taxon>Cyanobacteriota</taxon>
        <taxon>Cyanophyceae</taxon>
        <taxon>Oscillatoriophycideae</taxon>
        <taxon>Chroococcales</taxon>
        <taxon>Halothecacae</taxon>
        <taxon>Halothece cluster</taxon>
        <taxon>Euhalothece</taxon>
    </lineage>
</organism>
<evidence type="ECO:0000256" key="1">
    <source>
        <dbReference type="ARBA" id="ARBA00004651"/>
    </source>
</evidence>
<keyword evidence="9" id="KW-1185">Reference proteome</keyword>
<keyword evidence="2 6" id="KW-1003">Cell membrane</keyword>
<keyword evidence="4 6" id="KW-1133">Transmembrane helix</keyword>
<feature type="transmembrane region" description="Helical" evidence="6">
    <location>
        <begin position="198"/>
        <end position="216"/>
    </location>
</feature>